<gene>
    <name evidence="8" type="ORF">MAR_012839</name>
</gene>
<protein>
    <recommendedName>
        <fullName evidence="1">peptide chain release factor N(5)-glutamine methyltransferase</fullName>
        <ecNumber evidence="1">2.1.1.297</ecNumber>
    </recommendedName>
</protein>
<accession>A0ABY7FYT8</accession>
<dbReference type="EMBL" id="CP111025">
    <property type="protein sequence ID" value="WAR27135.1"/>
    <property type="molecule type" value="Genomic_DNA"/>
</dbReference>
<evidence type="ECO:0000256" key="5">
    <source>
        <dbReference type="ARBA" id="ARBA00048391"/>
    </source>
</evidence>
<dbReference type="PANTHER" id="PTHR18895">
    <property type="entry name" value="HEMK METHYLTRANSFERASE"/>
    <property type="match status" value="1"/>
</dbReference>
<name>A0ABY7FYT8_MYAAR</name>
<evidence type="ECO:0000256" key="4">
    <source>
        <dbReference type="ARBA" id="ARBA00022691"/>
    </source>
</evidence>
<dbReference type="Gene3D" id="3.40.50.150">
    <property type="entry name" value="Vaccinia Virus protein VP39"/>
    <property type="match status" value="1"/>
</dbReference>
<keyword evidence="9" id="KW-1185">Reference proteome</keyword>
<dbReference type="PANTHER" id="PTHR18895:SF74">
    <property type="entry name" value="MTRF1L RELEASE FACTOR GLUTAMINE METHYLTRANSFERASE"/>
    <property type="match status" value="1"/>
</dbReference>
<keyword evidence="2" id="KW-0489">Methyltransferase</keyword>
<reference evidence="8" key="1">
    <citation type="submission" date="2022-11" db="EMBL/GenBank/DDBJ databases">
        <title>Centuries of genome instability and evolution in soft-shell clam transmissible cancer (bioRxiv).</title>
        <authorList>
            <person name="Hart S.F.M."/>
            <person name="Yonemitsu M.A."/>
            <person name="Giersch R.M."/>
            <person name="Beal B.F."/>
            <person name="Arriagada G."/>
            <person name="Davis B.W."/>
            <person name="Ostrander E.A."/>
            <person name="Goff S.P."/>
            <person name="Metzger M.J."/>
        </authorList>
    </citation>
    <scope>NUCLEOTIDE SEQUENCE</scope>
    <source>
        <strain evidence="8">MELC-2E11</strain>
        <tissue evidence="8">Siphon/mantle</tissue>
    </source>
</reference>
<sequence>MPIVEREAIGTDLGDEDAIFHIQAQNGQLGATVGSWCSILRVEVQSTILLFPGSLWCFTATLSVDIDPMSGSLPTLGDVLAHWTQNFRERGIDEPESSAELILAHAVDKNMVHEVDLSRAMTKTVAARMEHMCRRRMKREPVAYIIGEWDFHDLTLHIRPPVLIPRPETEELAALALAGVHACGSGSKLRESGALLDVGSGSGALAVFLLTRLPGWRGVSVDISPVACELTTLNARRHRVFDRLSVHQGDIHLDSTFRDLASAGPYDIVVSNPPYITEAEMAALQPEVALHEDRGALCGGTDGMVVTRRLLNMAASLLRPHTGRLYLELGLGQPAEVERLVRHGLHDRLRYLHTRKDFTNRERFCELAACSGADGSS</sequence>
<proteinExistence type="predicted"/>
<dbReference type="SUPFAM" id="SSF53335">
    <property type="entry name" value="S-adenosyl-L-methionine-dependent methyltransferases"/>
    <property type="match status" value="1"/>
</dbReference>
<organism evidence="8 9">
    <name type="scientific">Mya arenaria</name>
    <name type="common">Soft-shell clam</name>
    <dbReference type="NCBI Taxonomy" id="6604"/>
    <lineage>
        <taxon>Eukaryota</taxon>
        <taxon>Metazoa</taxon>
        <taxon>Spiralia</taxon>
        <taxon>Lophotrochozoa</taxon>
        <taxon>Mollusca</taxon>
        <taxon>Bivalvia</taxon>
        <taxon>Autobranchia</taxon>
        <taxon>Heteroconchia</taxon>
        <taxon>Euheterodonta</taxon>
        <taxon>Imparidentia</taxon>
        <taxon>Neoheterodontei</taxon>
        <taxon>Myida</taxon>
        <taxon>Myoidea</taxon>
        <taxon>Myidae</taxon>
        <taxon>Mya</taxon>
    </lineage>
</organism>
<dbReference type="CDD" id="cd02440">
    <property type="entry name" value="AdoMet_MTases"/>
    <property type="match status" value="1"/>
</dbReference>
<dbReference type="Proteomes" id="UP001164746">
    <property type="component" value="Chromosome 14"/>
</dbReference>
<evidence type="ECO:0000313" key="8">
    <source>
        <dbReference type="EMBL" id="WAR27135.1"/>
    </source>
</evidence>
<evidence type="ECO:0000256" key="2">
    <source>
        <dbReference type="ARBA" id="ARBA00022603"/>
    </source>
</evidence>
<dbReference type="EC" id="2.1.1.297" evidence="1"/>
<comment type="catalytic activity">
    <reaction evidence="5">
        <text>L-glutaminyl-[peptide chain release factor] + S-adenosyl-L-methionine = N(5)-methyl-L-glutaminyl-[peptide chain release factor] + S-adenosyl-L-homocysteine + H(+)</text>
        <dbReference type="Rhea" id="RHEA:42896"/>
        <dbReference type="Rhea" id="RHEA-COMP:10271"/>
        <dbReference type="Rhea" id="RHEA-COMP:10272"/>
        <dbReference type="ChEBI" id="CHEBI:15378"/>
        <dbReference type="ChEBI" id="CHEBI:30011"/>
        <dbReference type="ChEBI" id="CHEBI:57856"/>
        <dbReference type="ChEBI" id="CHEBI:59789"/>
        <dbReference type="ChEBI" id="CHEBI:61891"/>
        <dbReference type="EC" id="2.1.1.297"/>
    </reaction>
</comment>
<dbReference type="InterPro" id="IPR029063">
    <property type="entry name" value="SAM-dependent_MTases_sf"/>
</dbReference>
<evidence type="ECO:0000256" key="3">
    <source>
        <dbReference type="ARBA" id="ARBA00022679"/>
    </source>
</evidence>
<evidence type="ECO:0000259" key="7">
    <source>
        <dbReference type="Pfam" id="PF17827"/>
    </source>
</evidence>
<keyword evidence="3" id="KW-0808">Transferase</keyword>
<dbReference type="Pfam" id="PF17827">
    <property type="entry name" value="PrmC_N"/>
    <property type="match status" value="1"/>
</dbReference>
<dbReference type="InterPro" id="IPR004556">
    <property type="entry name" value="HemK-like"/>
</dbReference>
<dbReference type="InterPro" id="IPR007848">
    <property type="entry name" value="Small_mtfrase_dom"/>
</dbReference>
<dbReference type="Gene3D" id="1.10.8.10">
    <property type="entry name" value="DNA helicase RuvA subunit, C-terminal domain"/>
    <property type="match status" value="1"/>
</dbReference>
<dbReference type="NCBIfam" id="TIGR00536">
    <property type="entry name" value="hemK_fam"/>
    <property type="match status" value="1"/>
</dbReference>
<evidence type="ECO:0000259" key="6">
    <source>
        <dbReference type="Pfam" id="PF05175"/>
    </source>
</evidence>
<dbReference type="PROSITE" id="PS00092">
    <property type="entry name" value="N6_MTASE"/>
    <property type="match status" value="1"/>
</dbReference>
<feature type="domain" description="Release factor glutamine methyltransferase N-terminal" evidence="7">
    <location>
        <begin position="78"/>
        <end position="147"/>
    </location>
</feature>
<keyword evidence="4" id="KW-0949">S-adenosyl-L-methionine</keyword>
<dbReference type="InterPro" id="IPR050320">
    <property type="entry name" value="N5-glutamine_MTase"/>
</dbReference>
<feature type="domain" description="Methyltransferase small" evidence="6">
    <location>
        <begin position="191"/>
        <end position="314"/>
    </location>
</feature>
<evidence type="ECO:0000256" key="1">
    <source>
        <dbReference type="ARBA" id="ARBA00012771"/>
    </source>
</evidence>
<dbReference type="InterPro" id="IPR002052">
    <property type="entry name" value="DNA_methylase_N6_adenine_CS"/>
</dbReference>
<dbReference type="Pfam" id="PF05175">
    <property type="entry name" value="MTS"/>
    <property type="match status" value="1"/>
</dbReference>
<dbReference type="InterPro" id="IPR040758">
    <property type="entry name" value="PrmC_N"/>
</dbReference>
<evidence type="ECO:0000313" key="9">
    <source>
        <dbReference type="Proteomes" id="UP001164746"/>
    </source>
</evidence>